<proteinExistence type="predicted"/>
<feature type="domain" description="DUF6571" evidence="3">
    <location>
        <begin position="46"/>
        <end position="309"/>
    </location>
</feature>
<feature type="region of interest" description="Disordered" evidence="1">
    <location>
        <begin position="175"/>
        <end position="202"/>
    </location>
</feature>
<evidence type="ECO:0000313" key="4">
    <source>
        <dbReference type="EMBL" id="BDA64613.1"/>
    </source>
</evidence>
<evidence type="ECO:0000313" key="5">
    <source>
        <dbReference type="Proteomes" id="UP000824496"/>
    </source>
</evidence>
<feature type="transmembrane region" description="Helical" evidence="2">
    <location>
        <begin position="21"/>
        <end position="42"/>
    </location>
</feature>
<dbReference type="EMBL" id="AP025017">
    <property type="protein sequence ID" value="BDA64613.1"/>
    <property type="molecule type" value="Genomic_DNA"/>
</dbReference>
<sequence length="375" mass="40769">MRSLSLSETDSRSWLLFKSHWAGVIASLLVLALITSGAWWYLRVRDPLAPHLEQLSTDPNAALDYFAPEPPTTSQDQAWSPSDQALTRWEGLHHRHWGSQGINALAQALAQVATLRTPSPQHTDEKASWVTAQGITLLAQHHTYLSTTGRQAVGTILANCGAELTLLSVLPEDRPDAGKVNDSEPYQTTPMIVPGQENKTGQNTTQLGVDMTTLINEASKDTTAVATIAAGTITYASNRAQATIDKRIDTYTNYDKEEAIARAFDTNIDLLARLDKHAQKAGSGDNAASSSVNTGAAAALVALKNNLIPTTLAHNQPWLHMDNPNDISTATLTTTNTTTRQAYTTWAIHLPPDTAITSTYFHDILLNRHQPSNTH</sequence>
<reference evidence="4 5" key="1">
    <citation type="submission" date="2021-08" db="EMBL/GenBank/DDBJ databases">
        <title>Whole genome sequence of novel Actinomyces species strain MAS-1.</title>
        <authorList>
            <person name="Saito M."/>
            <person name="Kuwahara N."/>
            <person name="Takizawa T."/>
            <person name="Gotouda H."/>
            <person name="Ochiai T."/>
        </authorList>
    </citation>
    <scope>NUCLEOTIDE SEQUENCE [LARGE SCALE GENOMIC DNA]</scope>
    <source>
        <strain evidence="4 5">MAS-1</strain>
    </source>
</reference>
<protein>
    <recommendedName>
        <fullName evidence="3">DUF6571 domain-containing protein</fullName>
    </recommendedName>
</protein>
<dbReference type="InterPro" id="IPR046701">
    <property type="entry name" value="DUF6571"/>
</dbReference>
<keyword evidence="2" id="KW-0812">Transmembrane</keyword>
<dbReference type="RefSeq" id="WP_263421883.1">
    <property type="nucleotide sequence ID" value="NZ_AP025017.1"/>
</dbReference>
<dbReference type="Proteomes" id="UP000824496">
    <property type="component" value="Chromosome"/>
</dbReference>
<organism evidence="4 5">
    <name type="scientific">Actinomyces capricornis</name>
    <dbReference type="NCBI Taxonomy" id="2755559"/>
    <lineage>
        <taxon>Bacteria</taxon>
        <taxon>Bacillati</taxon>
        <taxon>Actinomycetota</taxon>
        <taxon>Actinomycetes</taxon>
        <taxon>Actinomycetales</taxon>
        <taxon>Actinomycetaceae</taxon>
        <taxon>Actinomyces</taxon>
    </lineage>
</organism>
<keyword evidence="5" id="KW-1185">Reference proteome</keyword>
<dbReference type="Pfam" id="PF20211">
    <property type="entry name" value="DUF6571"/>
    <property type="match status" value="1"/>
</dbReference>
<keyword evidence="2" id="KW-1133">Transmembrane helix</keyword>
<gene>
    <name evidence="4" type="ORF">MANAM107_14470</name>
</gene>
<evidence type="ECO:0000256" key="1">
    <source>
        <dbReference type="SAM" id="MobiDB-lite"/>
    </source>
</evidence>
<evidence type="ECO:0000259" key="3">
    <source>
        <dbReference type="Pfam" id="PF20211"/>
    </source>
</evidence>
<evidence type="ECO:0000256" key="2">
    <source>
        <dbReference type="SAM" id="Phobius"/>
    </source>
</evidence>
<name>A0ABM7UBF0_9ACTO</name>
<keyword evidence="2" id="KW-0472">Membrane</keyword>
<accession>A0ABM7UBF0</accession>